<name>A0AA40KDE8_9PEZI</name>
<evidence type="ECO:0000313" key="2">
    <source>
        <dbReference type="Proteomes" id="UP001172155"/>
    </source>
</evidence>
<sequence>MLTYSYMDKAQARSACDLMVLFYICDEYTDIEDEHGAAKIAGIVMDALRDHTGGCLPSFALIELGLGFPDVLYRHGKLERLREITNRSDIYSYNIERARGHVLHNIMTCEMYEKNMDVQEVGRHLNDGHNGMLAEFLGLRDEVDGMSRAEHGDEVARQHFEGDRHFGKMGPEIQKTREVLMLPRMDVDEAKAGLPVGVGGDGDMIREMLESTGVASMQINAVKAQHA</sequence>
<dbReference type="EMBL" id="JAUKUD010000001">
    <property type="protein sequence ID" value="KAK0755068.1"/>
    <property type="molecule type" value="Genomic_DNA"/>
</dbReference>
<dbReference type="SUPFAM" id="SSF48576">
    <property type="entry name" value="Terpenoid synthases"/>
    <property type="match status" value="1"/>
</dbReference>
<gene>
    <name evidence="1" type="ORF">B0T18DRAFT_425351</name>
</gene>
<dbReference type="Gene3D" id="1.10.600.10">
    <property type="entry name" value="Farnesyl Diphosphate Synthase"/>
    <property type="match status" value="1"/>
</dbReference>
<dbReference type="InterPro" id="IPR008949">
    <property type="entry name" value="Isoprenoid_synthase_dom_sf"/>
</dbReference>
<dbReference type="AlphaFoldDB" id="A0AA40KDE8"/>
<organism evidence="1 2">
    <name type="scientific">Schizothecium vesticola</name>
    <dbReference type="NCBI Taxonomy" id="314040"/>
    <lineage>
        <taxon>Eukaryota</taxon>
        <taxon>Fungi</taxon>
        <taxon>Dikarya</taxon>
        <taxon>Ascomycota</taxon>
        <taxon>Pezizomycotina</taxon>
        <taxon>Sordariomycetes</taxon>
        <taxon>Sordariomycetidae</taxon>
        <taxon>Sordariales</taxon>
        <taxon>Schizotheciaceae</taxon>
        <taxon>Schizothecium</taxon>
    </lineage>
</organism>
<dbReference type="Pfam" id="PF19086">
    <property type="entry name" value="Terpene_syn_C_2"/>
    <property type="match status" value="1"/>
</dbReference>
<dbReference type="Proteomes" id="UP001172155">
    <property type="component" value="Unassembled WGS sequence"/>
</dbReference>
<reference evidence="1" key="1">
    <citation type="submission" date="2023-06" db="EMBL/GenBank/DDBJ databases">
        <title>Genome-scale phylogeny and comparative genomics of the fungal order Sordariales.</title>
        <authorList>
            <consortium name="Lawrence Berkeley National Laboratory"/>
            <person name="Hensen N."/>
            <person name="Bonometti L."/>
            <person name="Westerberg I."/>
            <person name="Brannstrom I.O."/>
            <person name="Guillou S."/>
            <person name="Cros-Aarteil S."/>
            <person name="Calhoun S."/>
            <person name="Haridas S."/>
            <person name="Kuo A."/>
            <person name="Mondo S."/>
            <person name="Pangilinan J."/>
            <person name="Riley R."/>
            <person name="LaButti K."/>
            <person name="Andreopoulos B."/>
            <person name="Lipzen A."/>
            <person name="Chen C."/>
            <person name="Yanf M."/>
            <person name="Daum C."/>
            <person name="Ng V."/>
            <person name="Clum A."/>
            <person name="Steindorff A."/>
            <person name="Ohm R."/>
            <person name="Martin F."/>
            <person name="Silar P."/>
            <person name="Natvig D."/>
            <person name="Lalanne C."/>
            <person name="Gautier V."/>
            <person name="Ament-velasquez S.L."/>
            <person name="Kruys A."/>
            <person name="Hutchinson M.I."/>
            <person name="Powell A.J."/>
            <person name="Barry K."/>
            <person name="Miller A.N."/>
            <person name="Grigoriev I.V."/>
            <person name="Debuchy R."/>
            <person name="Gladieux P."/>
            <person name="Thoren M.H."/>
            <person name="Johannesson H."/>
        </authorList>
    </citation>
    <scope>NUCLEOTIDE SEQUENCE</scope>
    <source>
        <strain evidence="1">SMH3187-1</strain>
    </source>
</reference>
<keyword evidence="2" id="KW-1185">Reference proteome</keyword>
<protein>
    <submittedName>
        <fullName evidence="1">Uncharacterized protein</fullName>
    </submittedName>
</protein>
<comment type="caution">
    <text evidence="1">The sequence shown here is derived from an EMBL/GenBank/DDBJ whole genome shotgun (WGS) entry which is preliminary data.</text>
</comment>
<evidence type="ECO:0000313" key="1">
    <source>
        <dbReference type="EMBL" id="KAK0755068.1"/>
    </source>
</evidence>
<accession>A0AA40KDE8</accession>
<proteinExistence type="predicted"/>